<evidence type="ECO:0000313" key="2">
    <source>
        <dbReference type="EMBL" id="GAB61577.1"/>
    </source>
</evidence>
<accession>I3IIN2</accession>
<keyword evidence="3" id="KW-1185">Reference proteome</keyword>
<organism evidence="2 3">
    <name type="scientific">Candidatus Jettenia caeni</name>
    <dbReference type="NCBI Taxonomy" id="247490"/>
    <lineage>
        <taxon>Bacteria</taxon>
        <taxon>Pseudomonadati</taxon>
        <taxon>Planctomycetota</taxon>
        <taxon>Candidatus Brocadiia</taxon>
        <taxon>Candidatus Brocadiales</taxon>
        <taxon>Candidatus Brocadiaceae</taxon>
        <taxon>Candidatus Jettenia</taxon>
    </lineage>
</organism>
<dbReference type="EMBL" id="BAFH01000002">
    <property type="protein sequence ID" value="GAB61577.1"/>
    <property type="molecule type" value="Genomic_DNA"/>
</dbReference>
<proteinExistence type="predicted"/>
<dbReference type="AlphaFoldDB" id="I3IIN2"/>
<feature type="compositionally biased region" description="Basic and acidic residues" evidence="1">
    <location>
        <begin position="22"/>
        <end position="40"/>
    </location>
</feature>
<protein>
    <submittedName>
        <fullName evidence="2">Uncharacterized protein</fullName>
    </submittedName>
</protein>
<sequence length="62" mass="7370">MRIENNFKEFYLFDGEYTTKRDKKATENQDRGNRVNDKGKNHQVSVMAKMEKLFIAKTIIQT</sequence>
<dbReference type="Proteomes" id="UP000002985">
    <property type="component" value="Unassembled WGS sequence"/>
</dbReference>
<feature type="region of interest" description="Disordered" evidence="1">
    <location>
        <begin position="22"/>
        <end position="42"/>
    </location>
</feature>
<gene>
    <name evidence="2" type="ORF">KSU1_B0720</name>
</gene>
<evidence type="ECO:0000313" key="3">
    <source>
        <dbReference type="Proteomes" id="UP000002985"/>
    </source>
</evidence>
<comment type="caution">
    <text evidence="2">The sequence shown here is derived from an EMBL/GenBank/DDBJ whole genome shotgun (WGS) entry which is preliminary data.</text>
</comment>
<evidence type="ECO:0000256" key="1">
    <source>
        <dbReference type="SAM" id="MobiDB-lite"/>
    </source>
</evidence>
<dbReference type="STRING" id="247490.KSU1_B0720"/>
<name>I3IIN2_9BACT</name>
<reference evidence="2 3" key="1">
    <citation type="journal article" date="2012" name="FEBS Lett.">
        <title>Anammox organism KSU-1 expresses a NirK-type copper-containing nitrite reductase instead of a NirS-type with cytochrome cd1.</title>
        <authorList>
            <person name="Hira D."/>
            <person name="Toh H."/>
            <person name="Migita C.T."/>
            <person name="Okubo H."/>
            <person name="Nishiyama T."/>
            <person name="Hattori M."/>
            <person name="Furukawa K."/>
            <person name="Fujii T."/>
        </authorList>
    </citation>
    <scope>NUCLEOTIDE SEQUENCE [LARGE SCALE GENOMIC DNA]</scope>
</reference>